<evidence type="ECO:0000313" key="2">
    <source>
        <dbReference type="EMBL" id="ERK53097.1"/>
    </source>
</evidence>
<feature type="compositionally biased region" description="Basic and acidic residues" evidence="1">
    <location>
        <begin position="35"/>
        <end position="47"/>
    </location>
</feature>
<accession>U2RQW1</accession>
<comment type="caution">
    <text evidence="2">The sequence shown here is derived from an EMBL/GenBank/DDBJ whole genome shotgun (WGS) entry which is preliminary data.</text>
</comment>
<protein>
    <submittedName>
        <fullName evidence="2">Uncharacterized protein</fullName>
    </submittedName>
</protein>
<proteinExistence type="predicted"/>
<dbReference type="AlphaFoldDB" id="U2RQW1"/>
<reference evidence="2" key="1">
    <citation type="submission" date="2013-08" db="EMBL/GenBank/DDBJ databases">
        <authorList>
            <person name="Durkin A.S."/>
            <person name="Haft D.R."/>
            <person name="McCorrison J."/>
            <person name="Torralba M."/>
            <person name="Gillis M."/>
            <person name="Haft D.H."/>
            <person name="Methe B."/>
            <person name="Sutton G."/>
            <person name="Nelson K.E."/>
        </authorList>
    </citation>
    <scope>NUCLEOTIDE SEQUENCE [LARGE SCALE GENOMIC DNA]</scope>
    <source>
        <strain evidence="2">F0233</strain>
    </source>
</reference>
<feature type="region of interest" description="Disordered" evidence="1">
    <location>
        <begin position="1"/>
        <end position="47"/>
    </location>
</feature>
<dbReference type="Proteomes" id="UP000017052">
    <property type="component" value="Unassembled WGS sequence"/>
</dbReference>
<sequence>MRAAQLRAGPRADGGAKNPLTPRAAENSLPAGHHPSNEEELMKCTES</sequence>
<dbReference type="EMBL" id="ACVN02000243">
    <property type="protein sequence ID" value="ERK53097.1"/>
    <property type="molecule type" value="Genomic_DNA"/>
</dbReference>
<name>U2RQW1_9ACTN</name>
<evidence type="ECO:0000313" key="3">
    <source>
        <dbReference type="Proteomes" id="UP000017052"/>
    </source>
</evidence>
<gene>
    <name evidence="2" type="ORF">HMPREF0682_1107</name>
</gene>
<organism evidence="2 3">
    <name type="scientific">Propionibacterium acidifaciens F0233</name>
    <dbReference type="NCBI Taxonomy" id="553198"/>
    <lineage>
        <taxon>Bacteria</taxon>
        <taxon>Bacillati</taxon>
        <taxon>Actinomycetota</taxon>
        <taxon>Actinomycetes</taxon>
        <taxon>Propionibacteriales</taxon>
        <taxon>Propionibacteriaceae</taxon>
        <taxon>Propionibacterium</taxon>
    </lineage>
</organism>
<keyword evidence="3" id="KW-1185">Reference proteome</keyword>
<evidence type="ECO:0000256" key="1">
    <source>
        <dbReference type="SAM" id="MobiDB-lite"/>
    </source>
</evidence>